<dbReference type="AlphaFoldDB" id="A0A7W8ZKQ8"/>
<comment type="caution">
    <text evidence="2">The sequence shown here is derived from an EMBL/GenBank/DDBJ whole genome shotgun (WGS) entry which is preliminary data.</text>
</comment>
<feature type="chain" id="PRO_5030816058" evidence="1">
    <location>
        <begin position="22"/>
        <end position="368"/>
    </location>
</feature>
<dbReference type="NCBIfam" id="TIGR03523">
    <property type="entry name" value="GldN"/>
    <property type="match status" value="1"/>
</dbReference>
<organism evidence="2 3">
    <name type="scientific">Pedobacter cryoconitis</name>
    <dbReference type="NCBI Taxonomy" id="188932"/>
    <lineage>
        <taxon>Bacteria</taxon>
        <taxon>Pseudomonadati</taxon>
        <taxon>Bacteroidota</taxon>
        <taxon>Sphingobacteriia</taxon>
        <taxon>Sphingobacteriales</taxon>
        <taxon>Sphingobacteriaceae</taxon>
        <taxon>Pedobacter</taxon>
    </lineage>
</organism>
<protein>
    <submittedName>
        <fullName evidence="2">Gliding motility associated protein GldN</fullName>
    </submittedName>
</protein>
<feature type="signal peptide" evidence="1">
    <location>
        <begin position="1"/>
        <end position="21"/>
    </location>
</feature>
<keyword evidence="1" id="KW-0732">Signal</keyword>
<dbReference type="Pfam" id="PF19841">
    <property type="entry name" value="GldN"/>
    <property type="match status" value="1"/>
</dbReference>
<dbReference type="InterPro" id="IPR019847">
    <property type="entry name" value="Gliding_motility_assoc_GldN"/>
</dbReference>
<dbReference type="EMBL" id="JACHCE010000002">
    <property type="protein sequence ID" value="MBB5635832.1"/>
    <property type="molecule type" value="Genomic_DNA"/>
</dbReference>
<dbReference type="Proteomes" id="UP000537204">
    <property type="component" value="Unassembled WGS sequence"/>
</dbReference>
<evidence type="ECO:0000313" key="2">
    <source>
        <dbReference type="EMBL" id="MBB5635832.1"/>
    </source>
</evidence>
<name>A0A7W8ZKQ8_9SPHI</name>
<gene>
    <name evidence="2" type="ORF">HDE68_001720</name>
</gene>
<sequence>MKNFLYLIILLFLGTASFAQNKPVKPIVSQRPKVKPVKTADTPPLTPVADQPVTPAVQQAVSPVSEAVTPVNNPRATNPVVNTPAVNSVVANSPVATSAAAVAAPLVKKPKIKTPPKDGFFARKDVDSSVMVPYADVREEDVFYSKRIWREIDLRDTINSVLNTENAKLIEILLEAIGNEELTAYSPKDTTSGKLLEDNDSFKIALTSAEALRNARGTSEGEADAKGKIGEPVLKRLRADEFLKYRIKEDWILDVKRSVFEPRIVGLAPLKMVEGNWQPVFWIYYDEARTLLSKKKLQDPANDASVLTFDDFFVRRLFSSNIVKETNPANKTIVEILNQTDPKDPRKLYESERIKKGMADYEQSLWEY</sequence>
<evidence type="ECO:0000256" key="1">
    <source>
        <dbReference type="SAM" id="SignalP"/>
    </source>
</evidence>
<dbReference type="RefSeq" id="WP_183880894.1">
    <property type="nucleotide sequence ID" value="NZ_JACHCE010000002.1"/>
</dbReference>
<proteinExistence type="predicted"/>
<accession>A0A7W8ZKQ8</accession>
<reference evidence="2 3" key="1">
    <citation type="submission" date="2020-08" db="EMBL/GenBank/DDBJ databases">
        <title>Genomic Encyclopedia of Type Strains, Phase IV (KMG-V): Genome sequencing to study the core and pangenomes of soil and plant-associated prokaryotes.</title>
        <authorList>
            <person name="Whitman W."/>
        </authorList>
    </citation>
    <scope>NUCLEOTIDE SEQUENCE [LARGE SCALE GENOMIC DNA]</scope>
    <source>
        <strain evidence="2 3">S3M1</strain>
    </source>
</reference>
<evidence type="ECO:0000313" key="3">
    <source>
        <dbReference type="Proteomes" id="UP000537204"/>
    </source>
</evidence>